<evidence type="ECO:0000256" key="1">
    <source>
        <dbReference type="SAM" id="MobiDB-lite"/>
    </source>
</evidence>
<feature type="region of interest" description="Disordered" evidence="1">
    <location>
        <begin position="652"/>
        <end position="701"/>
    </location>
</feature>
<feature type="region of interest" description="Disordered" evidence="1">
    <location>
        <begin position="1085"/>
        <end position="1154"/>
    </location>
</feature>
<dbReference type="PANTHER" id="PTHR23039:SF3">
    <property type="entry name" value="NHS-LIKE PROTEIN 1"/>
    <property type="match status" value="1"/>
</dbReference>
<feature type="compositionally biased region" description="Low complexity" evidence="1">
    <location>
        <begin position="1102"/>
        <end position="1115"/>
    </location>
</feature>
<feature type="compositionally biased region" description="Basic and acidic residues" evidence="1">
    <location>
        <begin position="1014"/>
        <end position="1024"/>
    </location>
</feature>
<feature type="compositionally biased region" description="Pro residues" evidence="1">
    <location>
        <begin position="976"/>
        <end position="986"/>
    </location>
</feature>
<feature type="compositionally biased region" description="Polar residues" evidence="1">
    <location>
        <begin position="1035"/>
        <end position="1060"/>
    </location>
</feature>
<reference evidence="2" key="1">
    <citation type="submission" date="2025-08" db="UniProtKB">
        <authorList>
            <consortium name="Ensembl"/>
        </authorList>
    </citation>
    <scope>IDENTIFICATION</scope>
</reference>
<dbReference type="AlphaFoldDB" id="A0A8B9EX44"/>
<feature type="region of interest" description="Disordered" evidence="1">
    <location>
        <begin position="511"/>
        <end position="554"/>
    </location>
</feature>
<feature type="compositionally biased region" description="Low complexity" evidence="1">
    <location>
        <begin position="900"/>
        <end position="925"/>
    </location>
</feature>
<feature type="region of interest" description="Disordered" evidence="1">
    <location>
        <begin position="827"/>
        <end position="986"/>
    </location>
</feature>
<feature type="compositionally biased region" description="Polar residues" evidence="1">
    <location>
        <begin position="511"/>
        <end position="535"/>
    </location>
</feature>
<feature type="compositionally biased region" description="Basic and acidic residues" evidence="1">
    <location>
        <begin position="388"/>
        <end position="399"/>
    </location>
</feature>
<feature type="region of interest" description="Disordered" evidence="1">
    <location>
        <begin position="448"/>
        <end position="490"/>
    </location>
</feature>
<feature type="compositionally biased region" description="Low complexity" evidence="1">
    <location>
        <begin position="589"/>
        <end position="598"/>
    </location>
</feature>
<keyword evidence="3" id="KW-1185">Reference proteome</keyword>
<evidence type="ECO:0000313" key="2">
    <source>
        <dbReference type="Ensembl" id="ENSACOP00000001409.1"/>
    </source>
</evidence>
<accession>A0A8B9EX44</accession>
<reference evidence="2" key="2">
    <citation type="submission" date="2025-09" db="UniProtKB">
        <authorList>
            <consortium name="Ensembl"/>
        </authorList>
    </citation>
    <scope>IDENTIFICATION</scope>
</reference>
<proteinExistence type="predicted"/>
<dbReference type="Ensembl" id="ENSACOT00000001456.1">
    <property type="protein sequence ID" value="ENSACOP00000001409.1"/>
    <property type="gene ID" value="ENSACOG00000001020.1"/>
</dbReference>
<dbReference type="PANTHER" id="PTHR23039">
    <property type="entry name" value="NANCE-HORAN SYNDROME PROTEIN"/>
    <property type="match status" value="1"/>
</dbReference>
<dbReference type="Proteomes" id="UP000694522">
    <property type="component" value="Unplaced"/>
</dbReference>
<feature type="compositionally biased region" description="Polar residues" evidence="1">
    <location>
        <begin position="853"/>
        <end position="870"/>
    </location>
</feature>
<feature type="region of interest" description="Disordered" evidence="1">
    <location>
        <begin position="1014"/>
        <end position="1060"/>
    </location>
</feature>
<feature type="compositionally biased region" description="Pro residues" evidence="1">
    <location>
        <begin position="941"/>
        <end position="967"/>
    </location>
</feature>
<feature type="region of interest" description="Disordered" evidence="1">
    <location>
        <begin position="378"/>
        <end position="403"/>
    </location>
</feature>
<protein>
    <submittedName>
        <fullName evidence="2">NHS like 1</fullName>
    </submittedName>
</protein>
<sequence length="1234" mass="133344">MKKECVSRPFKLKQNPGSLSRAVSWINFSSLSRQTKRLFRSDGELSSMCVQQVDEDDENWIYRSQQRKAVSNLDEESRWTVHYTAPWHQQENVFLPSSRPPCVEDLHRQAKLNLKSVLRECDKLRRDGYRSSQYYSQGPTFSSSSSAICGSYQDDYEEIEQKCPVSSPEEEKLITIKRPKTPVSDDLSDINTQTNWTKSLPLPTPEEKMRQQAQAVQTDVVPINVTAVGTGQSDFRGHSMYVPDQCSTLGRLDSYRSAMQRSETKDTSCQTEEVKVVPPSMRRIRAQKGQGIAAQMSQFSSSSGNMSVMSDSAAVIFASRQNSDIGFHSLPRAGARVSLQSLEQTQSICRQTEDITGSLPYQISKLQVDDSVVHLRSNSTTGTLSRPKSQEVRSYDSEKSASPACVVSPHATYSTSIIPNATLSSSSEVIVIHAAQSVGSLDNKITSSTAYSKPRDNPVASSAVSGKEDHHSSSGNWSESSSTRHSQTSDTIPSNAVMMLSLGDSAVSLSTPGNAEAGSQSMDYSCRNNLTLPNPSQDSDGRSDSSCSGERAQAAVNSTEHWLYKSAENSETPSHKVVCTTPGCATPGSNMSSSSLERNSVRDDSTSLYSVDHDGYYGSMHMDSGLKSDMSCDSSDGFGNSRDSVINVFEGKEKKHQDDQSGQGEKSLVRNISLKKAKKPPLPPSRTDSLRRIPKKKAQSNGQVLDETLIATLQHSLQLNLKCKNGSSPSQSPCSDYEDPWVLRSRSQSSISASSSMMSTTAPNLYSICTVTPSQSETSSIRSEYADQWGYYSDYAAVADDQVKSPVTHSASTSSALSDYSISHFSDGSRASVPQVPSGLSKPKSTSPEKSHRVTSPSSGYSSQSNTPTALTPVPVILKSASSGNGKSKLKPKVPERKSSLLSSLSMSSSSTSLSSNTSTEGSMSVKKLDSTLSSASDSGAPPPPPLLPTPPPHCPEVSPPLPPPPAEVMDLSPLPASPTFPPPPPEAGKTFNFLFGPLFLPFFPLRSKRKVLGRKDSEDDRTRNHSPSPPVTPTGASPTLTTLKQAGSIQRSVRKSSTSNDNFKALLLKKGSRCDTSSRMSAAEMLKNTDPRFHRTKMDVSPDVSDSPGSCSPSKSKRAQEEWAKSEGLMPRSMSFSGTRYGRSRTPPSAASSKYNVRNRIQSSPMTVISEGDGEVVEQSEGRVRRTLEEVSAGVLHGLLLGYAPVSSGVCPAKAVSAPGYELIQGTSIFGFS</sequence>
<feature type="compositionally biased region" description="Low complexity" evidence="1">
    <location>
        <begin position="473"/>
        <end position="490"/>
    </location>
</feature>
<feature type="compositionally biased region" description="Basic and acidic residues" evidence="1">
    <location>
        <begin position="599"/>
        <end position="608"/>
    </location>
</feature>
<feature type="region of interest" description="Disordered" evidence="1">
    <location>
        <begin position="585"/>
        <end position="608"/>
    </location>
</feature>
<feature type="compositionally biased region" description="Polar residues" evidence="1">
    <location>
        <begin position="378"/>
        <end position="387"/>
    </location>
</feature>
<feature type="compositionally biased region" description="Basic and acidic residues" evidence="1">
    <location>
        <begin position="1088"/>
        <end position="1101"/>
    </location>
</feature>
<dbReference type="GO" id="GO:0030154">
    <property type="term" value="P:cell differentiation"/>
    <property type="evidence" value="ECO:0007669"/>
    <property type="project" value="TreeGrafter"/>
</dbReference>
<feature type="compositionally biased region" description="Polar residues" evidence="1">
    <location>
        <begin position="189"/>
        <end position="198"/>
    </location>
</feature>
<name>A0A8B9EX44_9PSIT</name>
<dbReference type="Pfam" id="PF15273">
    <property type="entry name" value="NHS"/>
    <property type="match status" value="2"/>
</dbReference>
<organism evidence="2 3">
    <name type="scientific">Amazona collaria</name>
    <name type="common">yellow-billed parrot</name>
    <dbReference type="NCBI Taxonomy" id="241587"/>
    <lineage>
        <taxon>Eukaryota</taxon>
        <taxon>Metazoa</taxon>
        <taxon>Chordata</taxon>
        <taxon>Craniata</taxon>
        <taxon>Vertebrata</taxon>
        <taxon>Euteleostomi</taxon>
        <taxon>Archelosauria</taxon>
        <taxon>Archosauria</taxon>
        <taxon>Dinosauria</taxon>
        <taxon>Saurischia</taxon>
        <taxon>Theropoda</taxon>
        <taxon>Coelurosauria</taxon>
        <taxon>Aves</taxon>
        <taxon>Neognathae</taxon>
        <taxon>Neoaves</taxon>
        <taxon>Telluraves</taxon>
        <taxon>Australaves</taxon>
        <taxon>Psittaciformes</taxon>
        <taxon>Psittacidae</taxon>
        <taxon>Amazona</taxon>
    </lineage>
</organism>
<evidence type="ECO:0000313" key="3">
    <source>
        <dbReference type="Proteomes" id="UP000694522"/>
    </source>
</evidence>
<dbReference type="InterPro" id="IPR024845">
    <property type="entry name" value="NHS-like"/>
</dbReference>
<feature type="region of interest" description="Disordered" evidence="1">
    <location>
        <begin position="184"/>
        <end position="203"/>
    </location>
</feature>